<evidence type="ECO:0000256" key="6">
    <source>
        <dbReference type="ARBA" id="ARBA00022989"/>
    </source>
</evidence>
<evidence type="ECO:0000256" key="4">
    <source>
        <dbReference type="ARBA" id="ARBA00022500"/>
    </source>
</evidence>
<dbReference type="PROSITE" id="PS50885">
    <property type="entry name" value="HAMP"/>
    <property type="match status" value="1"/>
</dbReference>
<keyword evidence="6 12" id="KW-1133">Transmembrane helix</keyword>
<keyword evidence="4" id="KW-0145">Chemotaxis</keyword>
<sequence>MSIPRLFLTQHHRAQPLFVQSLRQRSGQRSGATDCNHAAPNTCGSTGHSGAQMNIKQKLTWAFAVIACLPIVVVAAIVIVNLRDKATSDFFDSSGREIRQVDNAMQLFFDGITQNVNYIAAHPLIAGAGDDFRNYTGAAATAQSENDRQATELFASIAKAHPAYSYVSYGLINGSYIMTPEDPKMSNYDPRVRPWYKTAMANAGKTVRSDAYYWANDDAVLVSTIRAIPNKLGNPGGVVNIDVSLKQLTNIVKQIKLGESGYLMLMEKNGTVLVDPKQPEHNFKKLGELGDGFAELAKTGSGLVELTLNGERYMANVYPSEQLGWNFIGLIKQDEVMASATRLTWLIGIIAAVLALVFAIVGASFASVIVRPIHSVSSGLEGIAGGEGDLTQNLAVRGTDETAQLAGWFNKFLTAIRSLIQHIGQAAGKILEASHSSTRVSNDMAEAAGRQREAVDMVSTAFHEMVATSNEVARSCSQAADSADSGQQQAREGQRQIDEAVRSVDQLSEELARSAEDMTQLEKDSTGIQSILNTIRSIAEQTNLLALNAAIEAARAGEQGRGFAVVADEVRALAKRTADSTAEIDSLLGNLARGTASEAQQMHASLDVSQQSVTKIGQARSSFGQIRESVDVIRDMNTQIATAAEEQHQVAEDINRHISQIHGDAQLIADLSDSARADSRSLEILSSELDGLVRKFKT</sequence>
<dbReference type="FunFam" id="1.10.287.950:FF:000001">
    <property type="entry name" value="Methyl-accepting chemotaxis sensory transducer"/>
    <property type="match status" value="1"/>
</dbReference>
<evidence type="ECO:0000256" key="5">
    <source>
        <dbReference type="ARBA" id="ARBA00022692"/>
    </source>
</evidence>
<dbReference type="Gene3D" id="1.10.287.950">
    <property type="entry name" value="Methyl-accepting chemotaxis protein"/>
    <property type="match status" value="1"/>
</dbReference>
<keyword evidence="8 10" id="KW-0807">Transducer</keyword>
<keyword evidence="2" id="KW-1003">Cell membrane</keyword>
<evidence type="ECO:0000256" key="9">
    <source>
        <dbReference type="ARBA" id="ARBA00029447"/>
    </source>
</evidence>
<protein>
    <submittedName>
        <fullName evidence="15">Methyl-accepting chemotaxis protein</fullName>
    </submittedName>
</protein>
<evidence type="ECO:0000256" key="12">
    <source>
        <dbReference type="SAM" id="Phobius"/>
    </source>
</evidence>
<dbReference type="PANTHER" id="PTHR32089:SF117">
    <property type="entry name" value="METHYL ACCEPTING SENSORY TRANSDUCER WITH CACHE_1 SMALL MOLECULE BINDING DOMAIN"/>
    <property type="match status" value="1"/>
</dbReference>
<dbReference type="CDD" id="cd11386">
    <property type="entry name" value="MCP_signal"/>
    <property type="match status" value="1"/>
</dbReference>
<evidence type="ECO:0000256" key="7">
    <source>
        <dbReference type="ARBA" id="ARBA00023136"/>
    </source>
</evidence>
<keyword evidence="3" id="KW-0488">Methylation</keyword>
<evidence type="ECO:0000259" key="14">
    <source>
        <dbReference type="PROSITE" id="PS50885"/>
    </source>
</evidence>
<evidence type="ECO:0000256" key="11">
    <source>
        <dbReference type="SAM" id="MobiDB-lite"/>
    </source>
</evidence>
<dbReference type="GO" id="GO:0007165">
    <property type="term" value="P:signal transduction"/>
    <property type="evidence" value="ECO:0007669"/>
    <property type="project" value="UniProtKB-KW"/>
</dbReference>
<dbReference type="Gene3D" id="3.30.450.20">
    <property type="entry name" value="PAS domain"/>
    <property type="match status" value="2"/>
</dbReference>
<dbReference type="Pfam" id="PF00672">
    <property type="entry name" value="HAMP"/>
    <property type="match status" value="1"/>
</dbReference>
<proteinExistence type="inferred from homology"/>
<name>A0A3M3S506_PSECA</name>
<evidence type="ECO:0000256" key="10">
    <source>
        <dbReference type="PROSITE-ProRule" id="PRU00284"/>
    </source>
</evidence>
<evidence type="ECO:0000313" key="16">
    <source>
        <dbReference type="Proteomes" id="UP000270524"/>
    </source>
</evidence>
<feature type="domain" description="HAMP" evidence="14">
    <location>
        <begin position="367"/>
        <end position="421"/>
    </location>
</feature>
<dbReference type="SUPFAM" id="SSF58104">
    <property type="entry name" value="Methyl-accepting chemotaxis protein (MCP) signaling domain"/>
    <property type="match status" value="1"/>
</dbReference>
<dbReference type="GO" id="GO:0004888">
    <property type="term" value="F:transmembrane signaling receptor activity"/>
    <property type="evidence" value="ECO:0007669"/>
    <property type="project" value="InterPro"/>
</dbReference>
<gene>
    <name evidence="15" type="ORF">ALQ51_05091</name>
</gene>
<dbReference type="GO" id="GO:0006935">
    <property type="term" value="P:chemotaxis"/>
    <property type="evidence" value="ECO:0007669"/>
    <property type="project" value="UniProtKB-KW"/>
</dbReference>
<feature type="transmembrane region" description="Helical" evidence="12">
    <location>
        <begin position="59"/>
        <end position="82"/>
    </location>
</feature>
<dbReference type="InterPro" id="IPR004090">
    <property type="entry name" value="Chemotax_Me-accpt_rcpt"/>
</dbReference>
<dbReference type="GO" id="GO:0005886">
    <property type="term" value="C:plasma membrane"/>
    <property type="evidence" value="ECO:0007669"/>
    <property type="project" value="UniProtKB-SubCell"/>
</dbReference>
<dbReference type="PROSITE" id="PS50111">
    <property type="entry name" value="CHEMOTAXIS_TRANSDUC_2"/>
    <property type="match status" value="1"/>
</dbReference>
<keyword evidence="7 12" id="KW-0472">Membrane</keyword>
<reference evidence="15 16" key="1">
    <citation type="submission" date="2018-08" db="EMBL/GenBank/DDBJ databases">
        <title>Recombination of ecologically and evolutionarily significant loci maintains genetic cohesion in the Pseudomonas syringae species complex.</title>
        <authorList>
            <person name="Dillon M."/>
            <person name="Thakur S."/>
            <person name="Almeida R.N.D."/>
            <person name="Weir B.S."/>
            <person name="Guttman D.S."/>
        </authorList>
    </citation>
    <scope>NUCLEOTIDE SEQUENCE [LARGE SCALE GENOMIC DNA]</scope>
    <source>
        <strain evidence="15 16">ICMP 15203</strain>
    </source>
</reference>
<feature type="region of interest" description="Disordered" evidence="11">
    <location>
        <begin position="28"/>
        <end position="49"/>
    </location>
</feature>
<evidence type="ECO:0000256" key="8">
    <source>
        <dbReference type="ARBA" id="ARBA00023224"/>
    </source>
</evidence>
<dbReference type="AlphaFoldDB" id="A0A3M3S506"/>
<dbReference type="Proteomes" id="UP000270524">
    <property type="component" value="Unassembled WGS sequence"/>
</dbReference>
<comment type="similarity">
    <text evidence="9">Belongs to the methyl-accepting chemotaxis (MCP) protein family.</text>
</comment>
<evidence type="ECO:0000313" key="15">
    <source>
        <dbReference type="EMBL" id="RMO03662.1"/>
    </source>
</evidence>
<feature type="region of interest" description="Disordered" evidence="11">
    <location>
        <begin position="476"/>
        <end position="496"/>
    </location>
</feature>
<dbReference type="InterPro" id="IPR029151">
    <property type="entry name" value="Sensor-like_sf"/>
</dbReference>
<dbReference type="InterPro" id="IPR003660">
    <property type="entry name" value="HAMP_dom"/>
</dbReference>
<feature type="compositionally biased region" description="Low complexity" evidence="11">
    <location>
        <begin position="476"/>
        <end position="490"/>
    </location>
</feature>
<dbReference type="CDD" id="cd12912">
    <property type="entry name" value="PDC2_MCP_like"/>
    <property type="match status" value="1"/>
</dbReference>
<dbReference type="SUPFAM" id="SSF103190">
    <property type="entry name" value="Sensory domain-like"/>
    <property type="match status" value="1"/>
</dbReference>
<evidence type="ECO:0000256" key="1">
    <source>
        <dbReference type="ARBA" id="ARBA00004651"/>
    </source>
</evidence>
<evidence type="ECO:0000256" key="2">
    <source>
        <dbReference type="ARBA" id="ARBA00022475"/>
    </source>
</evidence>
<dbReference type="Pfam" id="PF00015">
    <property type="entry name" value="MCPsignal"/>
    <property type="match status" value="1"/>
</dbReference>
<dbReference type="SMART" id="SM00283">
    <property type="entry name" value="MA"/>
    <property type="match status" value="1"/>
</dbReference>
<dbReference type="CDD" id="cd06225">
    <property type="entry name" value="HAMP"/>
    <property type="match status" value="1"/>
</dbReference>
<feature type="domain" description="Methyl-accepting transducer" evidence="13">
    <location>
        <begin position="426"/>
        <end position="662"/>
    </location>
</feature>
<dbReference type="PANTHER" id="PTHR32089">
    <property type="entry name" value="METHYL-ACCEPTING CHEMOTAXIS PROTEIN MCPB"/>
    <property type="match status" value="1"/>
</dbReference>
<feature type="transmembrane region" description="Helical" evidence="12">
    <location>
        <begin position="343"/>
        <end position="370"/>
    </location>
</feature>
<evidence type="ECO:0000256" key="3">
    <source>
        <dbReference type="ARBA" id="ARBA00022481"/>
    </source>
</evidence>
<dbReference type="InterPro" id="IPR004089">
    <property type="entry name" value="MCPsignal_dom"/>
</dbReference>
<evidence type="ECO:0000259" key="13">
    <source>
        <dbReference type="PROSITE" id="PS50111"/>
    </source>
</evidence>
<dbReference type="Pfam" id="PF02743">
    <property type="entry name" value="dCache_1"/>
    <property type="match status" value="1"/>
</dbReference>
<keyword evidence="5 12" id="KW-0812">Transmembrane</keyword>
<dbReference type="InterPro" id="IPR033479">
    <property type="entry name" value="dCache_1"/>
</dbReference>
<comment type="subcellular location">
    <subcellularLocation>
        <location evidence="1">Cell membrane</location>
        <topology evidence="1">Multi-pass membrane protein</topology>
    </subcellularLocation>
</comment>
<accession>A0A3M3S506</accession>
<dbReference type="EMBL" id="RBPJ01000029">
    <property type="protein sequence ID" value="RMO03662.1"/>
    <property type="molecule type" value="Genomic_DNA"/>
</dbReference>
<dbReference type="PRINTS" id="PR00260">
    <property type="entry name" value="CHEMTRNSDUCR"/>
</dbReference>
<comment type="caution">
    <text evidence="15">The sequence shown here is derived from an EMBL/GenBank/DDBJ whole genome shotgun (WGS) entry which is preliminary data.</text>
</comment>
<dbReference type="SMART" id="SM00304">
    <property type="entry name" value="HAMP"/>
    <property type="match status" value="1"/>
</dbReference>
<organism evidence="15 16">
    <name type="scientific">Pseudomonas cannabina</name>
    <dbReference type="NCBI Taxonomy" id="86840"/>
    <lineage>
        <taxon>Bacteria</taxon>
        <taxon>Pseudomonadati</taxon>
        <taxon>Pseudomonadota</taxon>
        <taxon>Gammaproteobacteria</taxon>
        <taxon>Pseudomonadales</taxon>
        <taxon>Pseudomonadaceae</taxon>
        <taxon>Pseudomonas</taxon>
    </lineage>
</organism>